<proteinExistence type="predicted"/>
<keyword evidence="3" id="KW-1185">Reference proteome</keyword>
<reference evidence="2" key="1">
    <citation type="submission" date="2023-05" db="EMBL/GenBank/DDBJ databases">
        <authorList>
            <person name="Huff M."/>
        </authorList>
    </citation>
    <scope>NUCLEOTIDE SEQUENCE</scope>
</reference>
<dbReference type="Proteomes" id="UP000834106">
    <property type="component" value="Chromosome 23"/>
</dbReference>
<sequence>MTKKSVQPGLSLSTIEKLGLLSKAEEFGVLSTTTDPGTLSTLLNLSLVLFILGPSFVYLVHEDYPLEIALQVLIALLSVVGGSAAFATSNLVSVFQKLN</sequence>
<keyword evidence="1" id="KW-0812">Transmembrane</keyword>
<keyword evidence="1" id="KW-1133">Transmembrane helix</keyword>
<accession>A0AAD2EG34</accession>
<keyword evidence="1" id="KW-0472">Membrane</keyword>
<evidence type="ECO:0000313" key="3">
    <source>
        <dbReference type="Proteomes" id="UP000834106"/>
    </source>
</evidence>
<feature type="transmembrane region" description="Helical" evidence="1">
    <location>
        <begin position="41"/>
        <end position="60"/>
    </location>
</feature>
<organism evidence="2 3">
    <name type="scientific">Fraxinus pennsylvanica</name>
    <dbReference type="NCBI Taxonomy" id="56036"/>
    <lineage>
        <taxon>Eukaryota</taxon>
        <taxon>Viridiplantae</taxon>
        <taxon>Streptophyta</taxon>
        <taxon>Embryophyta</taxon>
        <taxon>Tracheophyta</taxon>
        <taxon>Spermatophyta</taxon>
        <taxon>Magnoliopsida</taxon>
        <taxon>eudicotyledons</taxon>
        <taxon>Gunneridae</taxon>
        <taxon>Pentapetalae</taxon>
        <taxon>asterids</taxon>
        <taxon>lamiids</taxon>
        <taxon>Lamiales</taxon>
        <taxon>Oleaceae</taxon>
        <taxon>Oleeae</taxon>
        <taxon>Fraxinus</taxon>
    </lineage>
</organism>
<protein>
    <submittedName>
        <fullName evidence="2">Uncharacterized protein</fullName>
    </submittedName>
</protein>
<gene>
    <name evidence="2" type="ORF">FPE_LOCUS34160</name>
</gene>
<dbReference type="AlphaFoldDB" id="A0AAD2EG34"/>
<feature type="transmembrane region" description="Helical" evidence="1">
    <location>
        <begin position="72"/>
        <end position="95"/>
    </location>
</feature>
<evidence type="ECO:0000256" key="1">
    <source>
        <dbReference type="SAM" id="Phobius"/>
    </source>
</evidence>
<evidence type="ECO:0000313" key="2">
    <source>
        <dbReference type="EMBL" id="CAI9786730.1"/>
    </source>
</evidence>
<dbReference type="Pfam" id="PF06549">
    <property type="entry name" value="DUF1118"/>
    <property type="match status" value="1"/>
</dbReference>
<dbReference type="InterPro" id="IPR009500">
    <property type="entry name" value="DUF1118"/>
</dbReference>
<dbReference type="EMBL" id="OU503058">
    <property type="protein sequence ID" value="CAI9786730.1"/>
    <property type="molecule type" value="Genomic_DNA"/>
</dbReference>
<name>A0AAD2EG34_9LAMI</name>